<sequence>MVSSSAYVTTRLNQTVAIRPNTSRLPHDKMPPSSTLISLFQRTVKRYGYQKALHEKRKDTWYSLTWRQYYTQAQEFTKSLIRIGLQPHEVVGICGANSSEWLIAYMGTIMAGAAAAGIYLGTTNDLCQYICGHSEARIVVCDSVAQLEKLIAMKPYLPRLMALVLWGKRVPTNLRSPIPVYGWDAFAILGDDITRGTLKRRMESVEPGHCAALVYTSGTSGLPKGVMISHDNFCFNAWCMDKSIDRDYHTRLSNRDVLVSYLPLAHITPQLNDIILPLVIGYEVHFAPKDALRGGLGKTIKEIRPTRFCGVPYVWDKMAIKMRDLHGKSRGLKKQLVHFATSRAIKKTRISQYGQHGGPPCGVGIAEKLVLSRVKASLGLDRCKTFSVTSAPLRSETLEFYGGLDIPIMEFFGQTETGGLATMNVLHCWKMGSVGRPLLGTEMRVKKETHELLFRGRHVMMGYLKRDQETKDAIDEEGWLYSGDTAVIDEDGFATITGSIPETIRTAGGERISPVALENILKAEIPLLSNVMVIGEQREFLLALFTLKVLLDEEGRPTPTLEDDVREMCSVLGSRARSVHDAKRCPNVQAYLDDRLADVNKTTSQLFSFGHYIAKYAILDNDFSVAGDELTPTLKLKRSRVLQKHAAVVDAIYEM</sequence>
<keyword evidence="1" id="KW-0436">Ligase</keyword>
<dbReference type="OMA" id="PEWHIAF"/>
<dbReference type="RefSeq" id="XP_008616771.1">
    <property type="nucleotide sequence ID" value="XM_008618549.1"/>
</dbReference>
<dbReference type="PANTHER" id="PTHR43272:SF32">
    <property type="entry name" value="AMP-DEPENDENT SYNTHETASE_LIGASE DOMAIN-CONTAINING PROTEIN"/>
    <property type="match status" value="1"/>
</dbReference>
<dbReference type="STRING" id="1156394.T0RJ64"/>
<accession>T0RJ64</accession>
<dbReference type="InParanoid" id="T0RJ64"/>
<evidence type="ECO:0000313" key="6">
    <source>
        <dbReference type="Proteomes" id="UP000030762"/>
    </source>
</evidence>
<name>T0RJ64_SAPDV</name>
<keyword evidence="6" id="KW-1185">Reference proteome</keyword>
<dbReference type="OrthoDB" id="3633556at2759"/>
<dbReference type="InterPro" id="IPR020845">
    <property type="entry name" value="AMP-binding_CS"/>
</dbReference>
<dbReference type="GO" id="GO:0005783">
    <property type="term" value="C:endoplasmic reticulum"/>
    <property type="evidence" value="ECO:0007669"/>
    <property type="project" value="TreeGrafter"/>
</dbReference>
<evidence type="ECO:0000259" key="4">
    <source>
        <dbReference type="Pfam" id="PF00501"/>
    </source>
</evidence>
<feature type="domain" description="AMP-dependent synthetase/ligase" evidence="4">
    <location>
        <begin position="40"/>
        <end position="464"/>
    </location>
</feature>
<dbReference type="EMBL" id="JH767180">
    <property type="protein sequence ID" value="EQC29931.1"/>
    <property type="molecule type" value="Genomic_DNA"/>
</dbReference>
<keyword evidence="3" id="KW-0443">Lipid metabolism</keyword>
<dbReference type="Proteomes" id="UP000030762">
    <property type="component" value="Unassembled WGS sequence"/>
</dbReference>
<dbReference type="eggNOG" id="KOG1256">
    <property type="taxonomic scope" value="Eukaryota"/>
</dbReference>
<evidence type="ECO:0000256" key="3">
    <source>
        <dbReference type="ARBA" id="ARBA00023098"/>
    </source>
</evidence>
<dbReference type="GO" id="GO:0016020">
    <property type="term" value="C:membrane"/>
    <property type="evidence" value="ECO:0007669"/>
    <property type="project" value="TreeGrafter"/>
</dbReference>
<dbReference type="GO" id="GO:0004467">
    <property type="term" value="F:long-chain fatty acid-CoA ligase activity"/>
    <property type="evidence" value="ECO:0007669"/>
    <property type="project" value="TreeGrafter"/>
</dbReference>
<dbReference type="VEuPathDB" id="FungiDB:SDRG_12477"/>
<evidence type="ECO:0000313" key="5">
    <source>
        <dbReference type="EMBL" id="EQC29932.1"/>
    </source>
</evidence>
<dbReference type="RefSeq" id="XP_008616770.1">
    <property type="nucleotide sequence ID" value="XM_008618548.1"/>
</dbReference>
<evidence type="ECO:0000256" key="2">
    <source>
        <dbReference type="ARBA" id="ARBA00022832"/>
    </source>
</evidence>
<dbReference type="SUPFAM" id="SSF56801">
    <property type="entry name" value="Acetyl-CoA synthetase-like"/>
    <property type="match status" value="1"/>
</dbReference>
<dbReference type="EMBL" id="JH767180">
    <property type="protein sequence ID" value="EQC29932.1"/>
    <property type="molecule type" value="Genomic_DNA"/>
</dbReference>
<protein>
    <recommendedName>
        <fullName evidence="4">AMP-dependent synthetase/ligase domain-containing protein</fullName>
    </recommendedName>
</protein>
<reference evidence="5 6" key="1">
    <citation type="submission" date="2012-04" db="EMBL/GenBank/DDBJ databases">
        <title>The Genome Sequence of Saprolegnia declina VS20.</title>
        <authorList>
            <consortium name="The Broad Institute Genome Sequencing Platform"/>
            <person name="Russ C."/>
            <person name="Nusbaum C."/>
            <person name="Tyler B."/>
            <person name="van West P."/>
            <person name="Dieguez-Uribeondo J."/>
            <person name="de Bruijn I."/>
            <person name="Tripathy S."/>
            <person name="Jiang R."/>
            <person name="Young S.K."/>
            <person name="Zeng Q."/>
            <person name="Gargeya S."/>
            <person name="Fitzgerald M."/>
            <person name="Haas B."/>
            <person name="Abouelleil A."/>
            <person name="Alvarado L."/>
            <person name="Arachchi H.M."/>
            <person name="Berlin A."/>
            <person name="Chapman S.B."/>
            <person name="Goldberg J."/>
            <person name="Griggs A."/>
            <person name="Gujja S."/>
            <person name="Hansen M."/>
            <person name="Howarth C."/>
            <person name="Imamovic A."/>
            <person name="Larimer J."/>
            <person name="McCowen C."/>
            <person name="Montmayeur A."/>
            <person name="Murphy C."/>
            <person name="Neiman D."/>
            <person name="Pearson M."/>
            <person name="Priest M."/>
            <person name="Roberts A."/>
            <person name="Saif S."/>
            <person name="Shea T."/>
            <person name="Sisk P."/>
            <person name="Sykes S."/>
            <person name="Wortman J."/>
            <person name="Nusbaum C."/>
            <person name="Birren B."/>
        </authorList>
    </citation>
    <scope>NUCLEOTIDE SEQUENCE [LARGE SCALE GENOMIC DNA]</scope>
    <source>
        <strain evidence="5 6">VS20</strain>
    </source>
</reference>
<dbReference type="InterPro" id="IPR042099">
    <property type="entry name" value="ANL_N_sf"/>
</dbReference>
<dbReference type="Pfam" id="PF00501">
    <property type="entry name" value="AMP-binding"/>
    <property type="match status" value="1"/>
</dbReference>
<dbReference type="Gene3D" id="3.40.50.12780">
    <property type="entry name" value="N-terminal domain of ligase-like"/>
    <property type="match status" value="1"/>
</dbReference>
<dbReference type="PANTHER" id="PTHR43272">
    <property type="entry name" value="LONG-CHAIN-FATTY-ACID--COA LIGASE"/>
    <property type="match status" value="1"/>
</dbReference>
<dbReference type="PROSITE" id="PS00455">
    <property type="entry name" value="AMP_BINDING"/>
    <property type="match status" value="1"/>
</dbReference>
<organism evidence="5 6">
    <name type="scientific">Saprolegnia diclina (strain VS20)</name>
    <dbReference type="NCBI Taxonomy" id="1156394"/>
    <lineage>
        <taxon>Eukaryota</taxon>
        <taxon>Sar</taxon>
        <taxon>Stramenopiles</taxon>
        <taxon>Oomycota</taxon>
        <taxon>Saprolegniomycetes</taxon>
        <taxon>Saprolegniales</taxon>
        <taxon>Saprolegniaceae</taxon>
        <taxon>Saprolegnia</taxon>
    </lineage>
</organism>
<gene>
    <name evidence="5" type="ORF">SDRG_12477</name>
</gene>
<dbReference type="InterPro" id="IPR000873">
    <property type="entry name" value="AMP-dep_synth/lig_dom"/>
</dbReference>
<proteinExistence type="predicted"/>
<dbReference type="GeneID" id="19953204"/>
<evidence type="ECO:0000256" key="1">
    <source>
        <dbReference type="ARBA" id="ARBA00022598"/>
    </source>
</evidence>
<keyword evidence="2" id="KW-0276">Fatty acid metabolism</keyword>
<dbReference type="AlphaFoldDB" id="T0RJ64"/>